<accession>A0A2P6PD39</accession>
<proteinExistence type="predicted"/>
<name>A0A2P6PD39_ROSCH</name>
<gene>
    <name evidence="2" type="ORF">RchiOBHm_Chr7g0221811</name>
</gene>
<dbReference type="Proteomes" id="UP000238479">
    <property type="component" value="Chromosome 7"/>
</dbReference>
<organism evidence="2 3">
    <name type="scientific">Rosa chinensis</name>
    <name type="common">China rose</name>
    <dbReference type="NCBI Taxonomy" id="74649"/>
    <lineage>
        <taxon>Eukaryota</taxon>
        <taxon>Viridiplantae</taxon>
        <taxon>Streptophyta</taxon>
        <taxon>Embryophyta</taxon>
        <taxon>Tracheophyta</taxon>
        <taxon>Spermatophyta</taxon>
        <taxon>Magnoliopsida</taxon>
        <taxon>eudicotyledons</taxon>
        <taxon>Gunneridae</taxon>
        <taxon>Pentapetalae</taxon>
        <taxon>rosids</taxon>
        <taxon>fabids</taxon>
        <taxon>Rosales</taxon>
        <taxon>Rosaceae</taxon>
        <taxon>Rosoideae</taxon>
        <taxon>Rosoideae incertae sedis</taxon>
        <taxon>Rosa</taxon>
    </lineage>
</organism>
<evidence type="ECO:0000313" key="2">
    <source>
        <dbReference type="EMBL" id="PRQ19847.1"/>
    </source>
</evidence>
<evidence type="ECO:0000313" key="3">
    <source>
        <dbReference type="Proteomes" id="UP000238479"/>
    </source>
</evidence>
<keyword evidence="3" id="KW-1185">Reference proteome</keyword>
<feature type="compositionally biased region" description="Polar residues" evidence="1">
    <location>
        <begin position="10"/>
        <end position="22"/>
    </location>
</feature>
<dbReference type="Gramene" id="PRQ19847">
    <property type="protein sequence ID" value="PRQ19847"/>
    <property type="gene ID" value="RchiOBHm_Chr7g0221811"/>
</dbReference>
<reference evidence="2 3" key="1">
    <citation type="journal article" date="2018" name="Nat. Genet.">
        <title>The Rosa genome provides new insights in the design of modern roses.</title>
        <authorList>
            <person name="Bendahmane M."/>
        </authorList>
    </citation>
    <scope>NUCLEOTIDE SEQUENCE [LARGE SCALE GENOMIC DNA]</scope>
    <source>
        <strain evidence="3">cv. Old Blush</strain>
    </source>
</reference>
<protein>
    <submittedName>
        <fullName evidence="2">Uncharacterized protein</fullName>
    </submittedName>
</protein>
<comment type="caution">
    <text evidence="2">The sequence shown here is derived from an EMBL/GenBank/DDBJ whole genome shotgun (WGS) entry which is preliminary data.</text>
</comment>
<dbReference type="AlphaFoldDB" id="A0A2P6PD39"/>
<dbReference type="EMBL" id="PDCK01000045">
    <property type="protein sequence ID" value="PRQ19847.1"/>
    <property type="molecule type" value="Genomic_DNA"/>
</dbReference>
<evidence type="ECO:0000256" key="1">
    <source>
        <dbReference type="SAM" id="MobiDB-lite"/>
    </source>
</evidence>
<sequence length="114" mass="12439">MFVGTRDNVENQSWSKDQDSGNIHSFYDIAANPLDKQASGSKSDKRKRLMLKSSVDSSIQVRASLLKSDKRKQLISQGGVNNECMNNLLGCELQAGASKIGQASYQKSIQGTVT</sequence>
<feature type="region of interest" description="Disordered" evidence="1">
    <location>
        <begin position="1"/>
        <end position="22"/>
    </location>
</feature>